<proteinExistence type="predicted"/>
<evidence type="ECO:0000313" key="6">
    <source>
        <dbReference type="Proteomes" id="UP000028045"/>
    </source>
</evidence>
<evidence type="ECO:0000259" key="4">
    <source>
        <dbReference type="PROSITE" id="PS50048"/>
    </source>
</evidence>
<evidence type="ECO:0000313" key="5">
    <source>
        <dbReference type="EMBL" id="KEY75000.1"/>
    </source>
</evidence>
<dbReference type="EMBL" id="KL647405">
    <property type="protein sequence ID" value="KEY75000.1"/>
    <property type="molecule type" value="Genomic_DNA"/>
</dbReference>
<reference evidence="5 6" key="1">
    <citation type="journal article" date="2014" name="BMC Genomics">
        <title>Comparative genome sequencing reveals chemotype-specific gene clusters in the toxigenic black mold Stachybotrys.</title>
        <authorList>
            <person name="Semeiks J."/>
            <person name="Borek D."/>
            <person name="Otwinowski Z."/>
            <person name="Grishin N.V."/>
        </authorList>
    </citation>
    <scope>NUCLEOTIDE SEQUENCE [LARGE SCALE GENOMIC DNA]</scope>
    <source>
        <strain evidence="6">CBS 109288 / IBT 7711</strain>
    </source>
</reference>
<keyword evidence="3" id="KW-1133">Transmembrane helix</keyword>
<feature type="region of interest" description="Disordered" evidence="2">
    <location>
        <begin position="1"/>
        <end position="22"/>
    </location>
</feature>
<keyword evidence="6" id="KW-1185">Reference proteome</keyword>
<evidence type="ECO:0000256" key="1">
    <source>
        <dbReference type="ARBA" id="ARBA00023242"/>
    </source>
</evidence>
<evidence type="ECO:0000256" key="2">
    <source>
        <dbReference type="SAM" id="MobiDB-lite"/>
    </source>
</evidence>
<feature type="region of interest" description="Disordered" evidence="2">
    <location>
        <begin position="534"/>
        <end position="623"/>
    </location>
</feature>
<dbReference type="Gene3D" id="4.10.240.10">
    <property type="entry name" value="Zn(2)-C6 fungal-type DNA-binding domain"/>
    <property type="match status" value="1"/>
</dbReference>
<sequence length="623" mass="69476">MCELPSSSHSASPSLSFKHSSSPFGSLFRTKLLAMGALRKGCGTCKRRKVKCDNTQPRCTRCCNAGIECSGFAIRLRFVDERPRIQRSVEKSHAHVYESTPKALSLPLAIHAGQTRRFHPRITPSHPADALPLTAVKDNVFMSYLLFKLFETSDRNPMIGGGETRCGVRPDWTVALVKIGGILGQKSWAALAALVFGQAHSSRDATISARELYGQALSEFRHRLSRSDDQSAKDGLASLTALYMYEIAKSIISGQSTFLCQSRWKTLPWEDDPGSKSAIDYLVDIGADIAGYVAQTKRHNDKSNGHGLERSRLTRQVAASLQELNCWWQQWEAKRTQLATEVALDEGNAEPLFPTLLEYDLPWTAFAVCTYNAMRILLLQLSNTLQLTSCRDPAIHQGIILDIPNQTALLGITSDMRGLAREILRSLTYSYRMSRRIIFSCGFFFIRDFSLHVTCTTNHPYSPIVPSDLNPMPALPPPPTTFIRRDDLDDMREETEQSSRVLFYAPVILVSIAALSFTLCFVLAWRRRRHQRQASHAHMAYTTVESPDGDLPRYPESAHASPRLSNDQMPPAYDASEHNGAPRHDRDASAEKQQHHGHKRGSGIWGSLSSFGSSVGSESSLRR</sequence>
<keyword evidence="3" id="KW-0812">Transmembrane</keyword>
<dbReference type="Proteomes" id="UP000028045">
    <property type="component" value="Unassembled WGS sequence"/>
</dbReference>
<dbReference type="OrthoDB" id="3525185at2759"/>
<organism evidence="5 6">
    <name type="scientific">Stachybotrys chartarum (strain CBS 109288 / IBT 7711)</name>
    <name type="common">Toxic black mold</name>
    <name type="synonym">Stilbospora chartarum</name>
    <dbReference type="NCBI Taxonomy" id="1280523"/>
    <lineage>
        <taxon>Eukaryota</taxon>
        <taxon>Fungi</taxon>
        <taxon>Dikarya</taxon>
        <taxon>Ascomycota</taxon>
        <taxon>Pezizomycotina</taxon>
        <taxon>Sordariomycetes</taxon>
        <taxon>Hypocreomycetidae</taxon>
        <taxon>Hypocreales</taxon>
        <taxon>Stachybotryaceae</taxon>
        <taxon>Stachybotrys</taxon>
    </lineage>
</organism>
<dbReference type="SMART" id="SM00066">
    <property type="entry name" value="GAL4"/>
    <property type="match status" value="1"/>
</dbReference>
<feature type="compositionally biased region" description="Basic and acidic residues" evidence="2">
    <location>
        <begin position="575"/>
        <end position="594"/>
    </location>
</feature>
<dbReference type="SUPFAM" id="SSF57701">
    <property type="entry name" value="Zn2/Cys6 DNA-binding domain"/>
    <property type="match status" value="1"/>
</dbReference>
<dbReference type="CDD" id="cd00067">
    <property type="entry name" value="GAL4"/>
    <property type="match status" value="1"/>
</dbReference>
<feature type="compositionally biased region" description="Low complexity" evidence="2">
    <location>
        <begin position="605"/>
        <end position="623"/>
    </location>
</feature>
<dbReference type="Pfam" id="PF00172">
    <property type="entry name" value="Zn_clus"/>
    <property type="match status" value="1"/>
</dbReference>
<dbReference type="AlphaFoldDB" id="A0A084BBS1"/>
<dbReference type="PROSITE" id="PS50048">
    <property type="entry name" value="ZN2_CY6_FUNGAL_2"/>
    <property type="match status" value="1"/>
</dbReference>
<dbReference type="InterPro" id="IPR053178">
    <property type="entry name" value="Osmoadaptation_assoc"/>
</dbReference>
<dbReference type="PANTHER" id="PTHR38111:SF9">
    <property type="entry name" value="ZN(2)-C6 FUNGAL-TYPE DOMAIN-CONTAINING PROTEIN"/>
    <property type="match status" value="1"/>
</dbReference>
<dbReference type="PROSITE" id="PS00463">
    <property type="entry name" value="ZN2_CY6_FUNGAL_1"/>
    <property type="match status" value="1"/>
</dbReference>
<dbReference type="GO" id="GO:0000981">
    <property type="term" value="F:DNA-binding transcription factor activity, RNA polymerase II-specific"/>
    <property type="evidence" value="ECO:0007669"/>
    <property type="project" value="InterPro"/>
</dbReference>
<dbReference type="PANTHER" id="PTHR38111">
    <property type="entry name" value="ZN(2)-C6 FUNGAL-TYPE DOMAIN-CONTAINING PROTEIN-RELATED"/>
    <property type="match status" value="1"/>
</dbReference>
<dbReference type="InterPro" id="IPR001138">
    <property type="entry name" value="Zn2Cys6_DnaBD"/>
</dbReference>
<dbReference type="GO" id="GO:0008270">
    <property type="term" value="F:zinc ion binding"/>
    <property type="evidence" value="ECO:0007669"/>
    <property type="project" value="InterPro"/>
</dbReference>
<keyword evidence="1" id="KW-0539">Nucleus</keyword>
<keyword evidence="3" id="KW-0472">Membrane</keyword>
<accession>A0A084BBS1</accession>
<gene>
    <name evidence="5" type="ORF">S7711_01342</name>
</gene>
<evidence type="ECO:0000256" key="3">
    <source>
        <dbReference type="SAM" id="Phobius"/>
    </source>
</evidence>
<feature type="domain" description="Zn(2)-C6 fungal-type" evidence="4">
    <location>
        <begin position="41"/>
        <end position="70"/>
    </location>
</feature>
<name>A0A084BBS1_STACB</name>
<dbReference type="HOGENOM" id="CLU_438856_0_0_1"/>
<dbReference type="InterPro" id="IPR036864">
    <property type="entry name" value="Zn2-C6_fun-type_DNA-bd_sf"/>
</dbReference>
<feature type="transmembrane region" description="Helical" evidence="3">
    <location>
        <begin position="501"/>
        <end position="525"/>
    </location>
</feature>
<protein>
    <recommendedName>
        <fullName evidence="4">Zn(2)-C6 fungal-type domain-containing protein</fullName>
    </recommendedName>
</protein>